<organism evidence="1 2">
    <name type="scientific">Streptomyces niveiscabiei</name>
    <dbReference type="NCBI Taxonomy" id="164115"/>
    <lineage>
        <taxon>Bacteria</taxon>
        <taxon>Bacillati</taxon>
        <taxon>Actinomycetota</taxon>
        <taxon>Actinomycetes</taxon>
        <taxon>Kitasatosporales</taxon>
        <taxon>Streptomycetaceae</taxon>
        <taxon>Streptomyces</taxon>
    </lineage>
</organism>
<protein>
    <submittedName>
        <fullName evidence="1">Uncharacterized protein</fullName>
    </submittedName>
</protein>
<sequence>MGTFYGNVLVARPCQEVVPLLSEETAAGRPAIRGYALAVGPRHTVIHPAEETEALTLAEAVSRRLSVPTLGMYVFDSDVLVMQVYDDGELRHVYDSWPGYFSAERPAETWSSGPAPDWPEPLGAAPTAFLPFAAAPLDIPALESVLRCVPLAREDGKDGRYVFADAQHYDVMALLGLSAPRLNTGYGALSQGYLPPGTALTELWLLGGATFWAGGAPAGASGV</sequence>
<accession>A0ABW9I3Q4</accession>
<proteinExistence type="predicted"/>
<dbReference type="RefSeq" id="WP_109363336.1">
    <property type="nucleotide sequence ID" value="NZ_JARAYJ010000036.1"/>
</dbReference>
<reference evidence="1 2" key="1">
    <citation type="submission" date="2024-12" db="EMBL/GenBank/DDBJ databases">
        <title>Forecasting of Potato common scab and diversities of Pathogenic streptomyces spp. in china.</title>
        <authorList>
            <person name="Handique U."/>
            <person name="Wu J."/>
        </authorList>
    </citation>
    <scope>NUCLEOTIDE SEQUENCE [LARGE SCALE GENOMIC DNA]</scope>
    <source>
        <strain evidence="1 2">ZRIMU1530</strain>
    </source>
</reference>
<comment type="caution">
    <text evidence="1">The sequence shown here is derived from an EMBL/GenBank/DDBJ whole genome shotgun (WGS) entry which is preliminary data.</text>
</comment>
<evidence type="ECO:0000313" key="2">
    <source>
        <dbReference type="Proteomes" id="UP001631957"/>
    </source>
</evidence>
<gene>
    <name evidence="1" type="ORF">ACKI18_40630</name>
</gene>
<evidence type="ECO:0000313" key="1">
    <source>
        <dbReference type="EMBL" id="MFM9614977.1"/>
    </source>
</evidence>
<name>A0ABW9I3Q4_9ACTN</name>
<dbReference type="Proteomes" id="UP001631957">
    <property type="component" value="Unassembled WGS sequence"/>
</dbReference>
<keyword evidence="2" id="KW-1185">Reference proteome</keyword>
<dbReference type="EMBL" id="JBJVNI010000030">
    <property type="protein sequence ID" value="MFM9614977.1"/>
    <property type="molecule type" value="Genomic_DNA"/>
</dbReference>